<dbReference type="FunFam" id="4.10.240.10:FF:000004">
    <property type="entry name" value="Xylanolytic transcriptional activator XlnR"/>
    <property type="match status" value="1"/>
</dbReference>
<keyword evidence="14" id="KW-1185">Reference proteome</keyword>
<dbReference type="SMART" id="SM00906">
    <property type="entry name" value="Fungal_trans"/>
    <property type="match status" value="1"/>
</dbReference>
<sequence length="1017" mass="112657">MPLAHGLLPAPSTETTQKTIAWACQALASTPRLQASTFANPPRSYGHGRGLTRPCAASSSDPSIISCERKIILHTHAVLSTIAAAHRSRPRIRVLSPIACRRQLPQQSRSSSEGHHPPDNNSTSNFLNYDSGCVLLSPTNPADMLSRIPPQTHNSYSEFHDYAQRPDLINPQPQQLPSMLQTQPKPYDNDNLQAGRKRRESELDPHESSETAAVRRRISRACDQCNQLRTKCDGKQPCAHCTDNALVCEYARAHKKRGRAPKKETDTTDEPNFANTAQPISNNASAVRQSAGPRKYSTTSYTGRDGMLDGNSLPTNNTPPSAGFDASHHQATFFTNFDPSAGVSMSAARQLHEIDQSMVPQITQSQAIDFAVPSQAYAPSTLDSIHVQGAVQGFGFPLGDDYSVAFMGKAPMVESPDWLALTSPMFINDPLPAQPRITDTLRYPVLRPLLPHIESIIPQALACDLLEQYFTSSTSAYLRPANPYILGYIFRKKSFLHPTDPRPCTPALLASMLWIAAQTSDAAFLTSQLDARARICQRLLELTINMLKPLIHSHPNTSVPTPNPNYPQMGANDGGLGALVVPTHSGGHGVDRAQIDNLATYIHLATVVSASERKAASLRWWNAAWSLAREIRLGRELPPNPPDQDGEENNPASNHTEGHSGENRKTSVDDTRRNSIGYVSEEEREERRRTWWLLYMQDRHLALCYNRPMFFLNKECESLLQPLDDDAFQAGRFDKASDPAHRRKGLNIECTSHSVFGYFLPLMVILGEILDLNHARNRPRFGPRANKAKNWDDHTDEITQQLETYGQSLKDFEASGGHFQDTSHNDVVTPSVVSAGTNDSHSASELALQTKTVVAYGTHIMHVLHILLTGKWDPIALLDDNDLWISSQSFVTATGHAVSAAEAVAEIIEDDPDLSFMPFFFGVYLLQGSFLLLLFADKLQGDVSPDVVKACETIVRAHEACVATLDTQYQRNFRKVMRSALQQVRGRIPEDLAEQQHWRREVLALYRWTGDGTGLAL</sequence>
<dbReference type="SMART" id="SM00066">
    <property type="entry name" value="GAL4"/>
    <property type="match status" value="1"/>
</dbReference>
<evidence type="ECO:0000256" key="6">
    <source>
        <dbReference type="ARBA" id="ARBA00023163"/>
    </source>
</evidence>
<evidence type="ECO:0000256" key="4">
    <source>
        <dbReference type="ARBA" id="ARBA00023125"/>
    </source>
</evidence>
<dbReference type="PANTHER" id="PTHR47663:SF1">
    <property type="entry name" value="XYLANOLYTIC TRANSCRIPTIONAL ACTIVATOR XLNR-RELATED"/>
    <property type="match status" value="1"/>
</dbReference>
<keyword evidence="5" id="KW-0010">Activator</keyword>
<keyword evidence="4" id="KW-0238">DNA-binding</keyword>
<feature type="compositionally biased region" description="Basic and acidic residues" evidence="11">
    <location>
        <begin position="199"/>
        <end position="209"/>
    </location>
</feature>
<dbReference type="GO" id="GO:0006351">
    <property type="term" value="P:DNA-templated transcription"/>
    <property type="evidence" value="ECO:0007669"/>
    <property type="project" value="InterPro"/>
</dbReference>
<dbReference type="InterPro" id="IPR051439">
    <property type="entry name" value="XlnR/Xlr1"/>
</dbReference>
<evidence type="ECO:0000256" key="2">
    <source>
        <dbReference type="ARBA" id="ARBA00022833"/>
    </source>
</evidence>
<dbReference type="InterPro" id="IPR001138">
    <property type="entry name" value="Zn2Cys6_DnaBD"/>
</dbReference>
<dbReference type="EMBL" id="LVKK01000027">
    <property type="protein sequence ID" value="OAG41082.1"/>
    <property type="molecule type" value="Genomic_DNA"/>
</dbReference>
<comment type="similarity">
    <text evidence="8">Belongs to the xlnR/xlr1 family.</text>
</comment>
<protein>
    <recommendedName>
        <fullName evidence="9">Xylanolytic transcriptional activator xlnR</fullName>
    </recommendedName>
    <alternativeName>
        <fullName evidence="10">Xylanase regulator</fullName>
    </alternativeName>
</protein>
<dbReference type="Pfam" id="PF04082">
    <property type="entry name" value="Fungal_trans"/>
    <property type="match status" value="1"/>
</dbReference>
<dbReference type="Pfam" id="PF00172">
    <property type="entry name" value="Zn_clus"/>
    <property type="match status" value="1"/>
</dbReference>
<evidence type="ECO:0000256" key="7">
    <source>
        <dbReference type="ARBA" id="ARBA00023242"/>
    </source>
</evidence>
<evidence type="ECO:0000256" key="9">
    <source>
        <dbReference type="ARBA" id="ARBA00040261"/>
    </source>
</evidence>
<name>A0A177FCA4_9EURO</name>
<keyword evidence="6" id="KW-0804">Transcription</keyword>
<evidence type="ECO:0000259" key="12">
    <source>
        <dbReference type="PROSITE" id="PS50048"/>
    </source>
</evidence>
<feature type="domain" description="Zn(2)-C6 fungal-type" evidence="12">
    <location>
        <begin position="221"/>
        <end position="250"/>
    </location>
</feature>
<evidence type="ECO:0000256" key="3">
    <source>
        <dbReference type="ARBA" id="ARBA00023015"/>
    </source>
</evidence>
<feature type="region of interest" description="Disordered" evidence="11">
    <location>
        <begin position="96"/>
        <end position="124"/>
    </location>
</feature>
<organism evidence="13 14">
    <name type="scientific">Fonsecaea monophora</name>
    <dbReference type="NCBI Taxonomy" id="254056"/>
    <lineage>
        <taxon>Eukaryota</taxon>
        <taxon>Fungi</taxon>
        <taxon>Dikarya</taxon>
        <taxon>Ascomycota</taxon>
        <taxon>Pezizomycotina</taxon>
        <taxon>Eurotiomycetes</taxon>
        <taxon>Chaetothyriomycetidae</taxon>
        <taxon>Chaetothyriales</taxon>
        <taxon>Herpotrichiellaceae</taxon>
        <taxon>Fonsecaea</taxon>
    </lineage>
</organism>
<evidence type="ECO:0000313" key="13">
    <source>
        <dbReference type="EMBL" id="OAG41082.1"/>
    </source>
</evidence>
<dbReference type="PROSITE" id="PS50048">
    <property type="entry name" value="ZN2_CY6_FUNGAL_2"/>
    <property type="match status" value="1"/>
</dbReference>
<dbReference type="GO" id="GO:0003677">
    <property type="term" value="F:DNA binding"/>
    <property type="evidence" value="ECO:0007669"/>
    <property type="project" value="UniProtKB-KW"/>
</dbReference>
<dbReference type="InterPro" id="IPR007219">
    <property type="entry name" value="XnlR_reg_dom"/>
</dbReference>
<dbReference type="CDD" id="cd12148">
    <property type="entry name" value="fungal_TF_MHR"/>
    <property type="match status" value="1"/>
</dbReference>
<evidence type="ECO:0000256" key="11">
    <source>
        <dbReference type="SAM" id="MobiDB-lite"/>
    </source>
</evidence>
<evidence type="ECO:0000313" key="14">
    <source>
        <dbReference type="Proteomes" id="UP000077002"/>
    </source>
</evidence>
<dbReference type="GO" id="GO:0008270">
    <property type="term" value="F:zinc ion binding"/>
    <property type="evidence" value="ECO:0007669"/>
    <property type="project" value="InterPro"/>
</dbReference>
<gene>
    <name evidence="13" type="ORF">AYO21_04695</name>
</gene>
<dbReference type="Proteomes" id="UP000077002">
    <property type="component" value="Unassembled WGS sequence"/>
</dbReference>
<reference evidence="13 14" key="1">
    <citation type="submission" date="2016-03" db="EMBL/GenBank/DDBJ databases">
        <title>Draft genome sequence of the Fonsecaea monophora CBS 269.37.</title>
        <authorList>
            <person name="Bombassaro A."/>
            <person name="Vinicius W.A."/>
            <person name="De Hoog S."/>
            <person name="Sun J."/>
            <person name="Souza E.M."/>
            <person name="Raittz R.T."/>
            <person name="Costa F."/>
            <person name="Leao A.C."/>
            <person name="Tadra-Sfeir M.Z."/>
            <person name="Baura V."/>
            <person name="Balsanelli E."/>
            <person name="Pedrosa F.O."/>
            <person name="Moreno L.F."/>
            <person name="Steffens M.B."/>
            <person name="Xi L."/>
            <person name="Bocca A.L."/>
            <person name="Felipe M.S."/>
            <person name="Teixeira M."/>
            <person name="Telles Filho F.Q."/>
            <person name="Azevedo C.M."/>
            <person name="Gomes R."/>
            <person name="Vicente V.A."/>
        </authorList>
    </citation>
    <scope>NUCLEOTIDE SEQUENCE [LARGE SCALE GENOMIC DNA]</scope>
    <source>
        <strain evidence="13 14">CBS 269.37</strain>
    </source>
</reference>
<comment type="caution">
    <text evidence="13">The sequence shown here is derived from an EMBL/GenBank/DDBJ whole genome shotgun (WGS) entry which is preliminary data.</text>
</comment>
<feature type="compositionally biased region" description="Low complexity" evidence="11">
    <location>
        <begin position="101"/>
        <end position="111"/>
    </location>
</feature>
<feature type="compositionally biased region" description="Basic and acidic residues" evidence="11">
    <location>
        <begin position="656"/>
        <end position="673"/>
    </location>
</feature>
<evidence type="ECO:0000256" key="1">
    <source>
        <dbReference type="ARBA" id="ARBA00022723"/>
    </source>
</evidence>
<dbReference type="AlphaFoldDB" id="A0A177FCA4"/>
<feature type="compositionally biased region" description="Polar residues" evidence="11">
    <location>
        <begin position="273"/>
        <end position="288"/>
    </location>
</feature>
<accession>A0A177FCA4</accession>
<dbReference type="RefSeq" id="XP_022513034.1">
    <property type="nucleotide sequence ID" value="XM_022654667.1"/>
</dbReference>
<evidence type="ECO:0000256" key="5">
    <source>
        <dbReference type="ARBA" id="ARBA00023159"/>
    </source>
</evidence>
<feature type="compositionally biased region" description="Polar residues" evidence="11">
    <location>
        <begin position="171"/>
        <end position="184"/>
    </location>
</feature>
<dbReference type="SUPFAM" id="SSF57701">
    <property type="entry name" value="Zn2/Cys6 DNA-binding domain"/>
    <property type="match status" value="1"/>
</dbReference>
<keyword evidence="7" id="KW-0539">Nucleus</keyword>
<dbReference type="GO" id="GO:0000981">
    <property type="term" value="F:DNA-binding transcription factor activity, RNA polymerase II-specific"/>
    <property type="evidence" value="ECO:0007669"/>
    <property type="project" value="InterPro"/>
</dbReference>
<dbReference type="PANTHER" id="PTHR47663">
    <property type="entry name" value="XYLANOLYTIC TRANSCRIPTIONAL ACTIVATOR XLNR-RELATED"/>
    <property type="match status" value="1"/>
</dbReference>
<evidence type="ECO:0000256" key="10">
    <source>
        <dbReference type="ARBA" id="ARBA00041954"/>
    </source>
</evidence>
<evidence type="ECO:0000256" key="8">
    <source>
        <dbReference type="ARBA" id="ARBA00037990"/>
    </source>
</evidence>
<dbReference type="Gene3D" id="4.10.240.10">
    <property type="entry name" value="Zn(2)-C6 fungal-type DNA-binding domain"/>
    <property type="match status" value="1"/>
</dbReference>
<dbReference type="CDD" id="cd00067">
    <property type="entry name" value="GAL4"/>
    <property type="match status" value="1"/>
</dbReference>
<feature type="region of interest" description="Disordered" evidence="11">
    <location>
        <begin position="256"/>
        <end position="306"/>
    </location>
</feature>
<dbReference type="GO" id="GO:0010604">
    <property type="term" value="P:positive regulation of macromolecule metabolic process"/>
    <property type="evidence" value="ECO:0007669"/>
    <property type="project" value="UniProtKB-ARBA"/>
</dbReference>
<feature type="region of interest" description="Disordered" evidence="11">
    <location>
        <begin position="635"/>
        <end position="680"/>
    </location>
</feature>
<keyword evidence="3" id="KW-0805">Transcription regulation</keyword>
<keyword evidence="1" id="KW-0479">Metal-binding</keyword>
<dbReference type="GeneID" id="34599864"/>
<feature type="region of interest" description="Disordered" evidence="11">
    <location>
        <begin position="167"/>
        <end position="215"/>
    </location>
</feature>
<dbReference type="OrthoDB" id="5365785at2759"/>
<proteinExistence type="inferred from homology"/>
<keyword evidence="2" id="KW-0862">Zinc</keyword>
<dbReference type="InterPro" id="IPR036864">
    <property type="entry name" value="Zn2-C6_fun-type_DNA-bd_sf"/>
</dbReference>